<feature type="compositionally biased region" description="Basic residues" evidence="1">
    <location>
        <begin position="88"/>
        <end position="97"/>
    </location>
</feature>
<protein>
    <submittedName>
        <fullName evidence="2">Uncharacterized protein</fullName>
    </submittedName>
</protein>
<dbReference type="Proteomes" id="UP001218218">
    <property type="component" value="Unassembled WGS sequence"/>
</dbReference>
<evidence type="ECO:0000313" key="3">
    <source>
        <dbReference type="Proteomes" id="UP001218218"/>
    </source>
</evidence>
<comment type="caution">
    <text evidence="2">The sequence shown here is derived from an EMBL/GenBank/DDBJ whole genome shotgun (WGS) entry which is preliminary data.</text>
</comment>
<feature type="region of interest" description="Disordered" evidence="1">
    <location>
        <begin position="69"/>
        <end position="171"/>
    </location>
</feature>
<feature type="compositionally biased region" description="Acidic residues" evidence="1">
    <location>
        <begin position="115"/>
        <end position="127"/>
    </location>
</feature>
<dbReference type="AlphaFoldDB" id="A0AAD6YZB9"/>
<evidence type="ECO:0000256" key="1">
    <source>
        <dbReference type="SAM" id="MobiDB-lite"/>
    </source>
</evidence>
<organism evidence="2 3">
    <name type="scientific">Mycena albidolilacea</name>
    <dbReference type="NCBI Taxonomy" id="1033008"/>
    <lineage>
        <taxon>Eukaryota</taxon>
        <taxon>Fungi</taxon>
        <taxon>Dikarya</taxon>
        <taxon>Basidiomycota</taxon>
        <taxon>Agaricomycotina</taxon>
        <taxon>Agaricomycetes</taxon>
        <taxon>Agaricomycetidae</taxon>
        <taxon>Agaricales</taxon>
        <taxon>Marasmiineae</taxon>
        <taxon>Mycenaceae</taxon>
        <taxon>Mycena</taxon>
    </lineage>
</organism>
<dbReference type="EMBL" id="JARIHO010000118">
    <property type="protein sequence ID" value="KAJ7302288.1"/>
    <property type="molecule type" value="Genomic_DNA"/>
</dbReference>
<gene>
    <name evidence="2" type="ORF">DFH08DRAFT_989691</name>
</gene>
<evidence type="ECO:0000313" key="2">
    <source>
        <dbReference type="EMBL" id="KAJ7302288.1"/>
    </source>
</evidence>
<name>A0AAD6YZB9_9AGAR</name>
<proteinExistence type="predicted"/>
<sequence length="279" mass="31296">MPILMTSGLVGVEETGVRVVARWGGKMSHQIRPSTSQIDGKQHHFSVVCRFGIGVYVLSSHGHRSYQYVTSPEDEWGNPTAQKNAGPSKKRKHRPKKSSYNSDPDDSDFTSSNDDSADETQDSDVEMEITNAEVAESLPSKTIPDHSKRNGKGKGMTSGHSKPGNQTREHGTSLRCVVIPTMAQLLSKTRRNAIHHFFEEVNDDGTTPEPETRYYKCYLGRHKILKITKKMNNSITVHNRLHQVLNGRSKPPTLVVVKARLRWARTAIIELLGDEWSRN</sequence>
<reference evidence="2" key="1">
    <citation type="submission" date="2023-03" db="EMBL/GenBank/DDBJ databases">
        <title>Massive genome expansion in bonnet fungi (Mycena s.s.) driven by repeated elements and novel gene families across ecological guilds.</title>
        <authorList>
            <consortium name="Lawrence Berkeley National Laboratory"/>
            <person name="Harder C.B."/>
            <person name="Miyauchi S."/>
            <person name="Viragh M."/>
            <person name="Kuo A."/>
            <person name="Thoen E."/>
            <person name="Andreopoulos B."/>
            <person name="Lu D."/>
            <person name="Skrede I."/>
            <person name="Drula E."/>
            <person name="Henrissat B."/>
            <person name="Morin E."/>
            <person name="Kohler A."/>
            <person name="Barry K."/>
            <person name="LaButti K."/>
            <person name="Morin E."/>
            <person name="Salamov A."/>
            <person name="Lipzen A."/>
            <person name="Mereny Z."/>
            <person name="Hegedus B."/>
            <person name="Baldrian P."/>
            <person name="Stursova M."/>
            <person name="Weitz H."/>
            <person name="Taylor A."/>
            <person name="Grigoriev I.V."/>
            <person name="Nagy L.G."/>
            <person name="Martin F."/>
            <person name="Kauserud H."/>
        </authorList>
    </citation>
    <scope>NUCLEOTIDE SEQUENCE</scope>
    <source>
        <strain evidence="2">CBHHK002</strain>
    </source>
</reference>
<keyword evidence="3" id="KW-1185">Reference proteome</keyword>
<accession>A0AAD6YZB9</accession>